<evidence type="ECO:0000256" key="2">
    <source>
        <dbReference type="ARBA" id="ARBA00022448"/>
    </source>
</evidence>
<evidence type="ECO:0000256" key="3">
    <source>
        <dbReference type="ARBA" id="ARBA00022475"/>
    </source>
</evidence>
<keyword evidence="8 19" id="KW-0406">Ion transport</keyword>
<comment type="function">
    <text evidence="1">After binding acetylcholine, the AChR responds by an extensive change in conformation that affects all subunits and leads to opening of an ion-conducting channel across the plasma membrane.</text>
</comment>
<proteinExistence type="inferred from homology"/>
<evidence type="ECO:0000259" key="22">
    <source>
        <dbReference type="Pfam" id="PF02932"/>
    </source>
</evidence>
<comment type="catalytic activity">
    <reaction evidence="18">
        <text>Na(+)(in) = Na(+)(out)</text>
        <dbReference type="Rhea" id="RHEA:34963"/>
        <dbReference type="ChEBI" id="CHEBI:29101"/>
    </reaction>
</comment>
<keyword evidence="10" id="KW-1015">Disulfide bond</keyword>
<keyword evidence="13" id="KW-0628">Postsynaptic cell membrane</keyword>
<evidence type="ECO:0000256" key="14">
    <source>
        <dbReference type="ARBA" id="ARBA00023286"/>
    </source>
</evidence>
<feature type="chain" id="PRO_5022269110" evidence="19">
    <location>
        <begin position="21"/>
        <end position="643"/>
    </location>
</feature>
<keyword evidence="11" id="KW-0675">Receptor</keyword>
<evidence type="ECO:0000256" key="11">
    <source>
        <dbReference type="ARBA" id="ARBA00023170"/>
    </source>
</evidence>
<dbReference type="SUPFAM" id="SSF63712">
    <property type="entry name" value="Nicotinic receptor ligand binding domain-like"/>
    <property type="match status" value="1"/>
</dbReference>
<gene>
    <name evidence="23" type="ORF">GSTENG00010868001</name>
</gene>
<evidence type="ECO:0000256" key="20">
    <source>
        <dbReference type="SAM" id="MobiDB-lite"/>
    </source>
</evidence>
<reference evidence="23" key="2">
    <citation type="submission" date="2004-02" db="EMBL/GenBank/DDBJ databases">
        <authorList>
            <consortium name="Genoscope"/>
            <consortium name="Whitehead Institute Centre for Genome Research"/>
        </authorList>
    </citation>
    <scope>NUCLEOTIDE SEQUENCE</scope>
</reference>
<keyword evidence="4 19" id="KW-0812">Transmembrane</keyword>
<feature type="domain" description="Neurotransmitter-gated ion-channel transmembrane" evidence="22">
    <location>
        <begin position="240"/>
        <end position="287"/>
    </location>
</feature>
<evidence type="ECO:0000256" key="18">
    <source>
        <dbReference type="ARBA" id="ARBA00036239"/>
    </source>
</evidence>
<evidence type="ECO:0000256" key="6">
    <source>
        <dbReference type="ARBA" id="ARBA00022989"/>
    </source>
</evidence>
<evidence type="ECO:0000256" key="16">
    <source>
        <dbReference type="ARBA" id="ARBA00034104"/>
    </source>
</evidence>
<comment type="subcellular location">
    <subcellularLocation>
        <location evidence="16">Postsynaptic cell membrane</location>
        <topology evidence="16">Multi-pass membrane protein</topology>
    </subcellularLocation>
</comment>
<dbReference type="PRINTS" id="PR00252">
    <property type="entry name" value="NRIONCHANNEL"/>
</dbReference>
<dbReference type="EMBL" id="CAAE01012416">
    <property type="protein sequence ID" value="CAF94667.1"/>
    <property type="molecule type" value="Genomic_DNA"/>
</dbReference>
<feature type="region of interest" description="Disordered" evidence="20">
    <location>
        <begin position="307"/>
        <end position="326"/>
    </location>
</feature>
<evidence type="ECO:0000256" key="19">
    <source>
        <dbReference type="RuleBase" id="RU000687"/>
    </source>
</evidence>
<evidence type="ECO:0000256" key="4">
    <source>
        <dbReference type="ARBA" id="ARBA00022692"/>
    </source>
</evidence>
<feature type="transmembrane region" description="Helical" evidence="19">
    <location>
        <begin position="490"/>
        <end position="511"/>
    </location>
</feature>
<dbReference type="Pfam" id="PF02932">
    <property type="entry name" value="Neur_chan_memb"/>
    <property type="match status" value="2"/>
</dbReference>
<feature type="signal peptide" evidence="19">
    <location>
        <begin position="1"/>
        <end position="20"/>
    </location>
</feature>
<dbReference type="InterPro" id="IPR036719">
    <property type="entry name" value="Neuro-gated_channel_TM_sf"/>
</dbReference>
<keyword evidence="3" id="KW-1003">Cell membrane</keyword>
<dbReference type="SUPFAM" id="SSF90112">
    <property type="entry name" value="Neurotransmitter-gated ion-channel transmembrane pore"/>
    <property type="match status" value="2"/>
</dbReference>
<dbReference type="InterPro" id="IPR002394">
    <property type="entry name" value="Nicotinic_acetylcholine_rcpt"/>
</dbReference>
<comment type="similarity">
    <text evidence="19">Belongs to the ligand-gated ion channel (TC 1.A.9) family.</text>
</comment>
<accession>Q4SXG5</accession>
<dbReference type="GO" id="GO:0004888">
    <property type="term" value="F:transmembrane signaling receptor activity"/>
    <property type="evidence" value="ECO:0007669"/>
    <property type="project" value="InterPro"/>
</dbReference>
<keyword evidence="12" id="KW-0325">Glycoprotein</keyword>
<dbReference type="InterPro" id="IPR006202">
    <property type="entry name" value="Neur_chan_lig-bd"/>
</dbReference>
<evidence type="ECO:0000259" key="21">
    <source>
        <dbReference type="Pfam" id="PF02931"/>
    </source>
</evidence>
<dbReference type="InterPro" id="IPR006029">
    <property type="entry name" value="Neurotrans-gated_channel_TM"/>
</dbReference>
<dbReference type="Pfam" id="PF02931">
    <property type="entry name" value="Neur_chan_LBD"/>
    <property type="match status" value="1"/>
</dbReference>
<keyword evidence="7" id="KW-0770">Synapse</keyword>
<evidence type="ECO:0000256" key="1">
    <source>
        <dbReference type="ARBA" id="ARBA00003328"/>
    </source>
</evidence>
<dbReference type="OrthoDB" id="5975154at2759"/>
<evidence type="ECO:0000313" key="23">
    <source>
        <dbReference type="EMBL" id="CAF94667.1"/>
    </source>
</evidence>
<feature type="transmembrane region" description="Helical" evidence="19">
    <location>
        <begin position="233"/>
        <end position="253"/>
    </location>
</feature>
<evidence type="ECO:0000256" key="12">
    <source>
        <dbReference type="ARBA" id="ARBA00023180"/>
    </source>
</evidence>
<dbReference type="InterPro" id="IPR038050">
    <property type="entry name" value="Neuro_actylchol_rec"/>
</dbReference>
<dbReference type="PANTHER" id="PTHR18945">
    <property type="entry name" value="NEUROTRANSMITTER GATED ION CHANNEL"/>
    <property type="match status" value="1"/>
</dbReference>
<evidence type="ECO:0000256" key="17">
    <source>
        <dbReference type="ARBA" id="ARBA00034430"/>
    </source>
</evidence>
<protein>
    <submittedName>
        <fullName evidence="23">Chromosome undetermined SCAF12416, whole genome shotgun sequence</fullName>
    </submittedName>
</protein>
<dbReference type="PRINTS" id="PR00254">
    <property type="entry name" value="NICOTINICR"/>
</dbReference>
<comment type="catalytic activity">
    <reaction evidence="17">
        <text>K(+)(in) = K(+)(out)</text>
        <dbReference type="Rhea" id="RHEA:29463"/>
        <dbReference type="ChEBI" id="CHEBI:29103"/>
    </reaction>
</comment>
<dbReference type="KEGG" id="tng:GSTEN00010868G001"/>
<dbReference type="InterPro" id="IPR018000">
    <property type="entry name" value="Neurotransmitter_ion_chnl_CS"/>
</dbReference>
<feature type="domain" description="Neurotransmitter-gated ion-channel transmembrane" evidence="22">
    <location>
        <begin position="334"/>
        <end position="506"/>
    </location>
</feature>
<dbReference type="InterPro" id="IPR036734">
    <property type="entry name" value="Neur_chan_lig-bd_sf"/>
</dbReference>
<dbReference type="FunFam" id="2.70.170.10:FF:000012">
    <property type="entry name" value="Nicotinic acetylcholine receptor subunit gamma"/>
    <property type="match status" value="1"/>
</dbReference>
<evidence type="ECO:0000256" key="10">
    <source>
        <dbReference type="ARBA" id="ARBA00023157"/>
    </source>
</evidence>
<evidence type="ECO:0000256" key="15">
    <source>
        <dbReference type="ARBA" id="ARBA00023303"/>
    </source>
</evidence>
<dbReference type="GO" id="GO:0045211">
    <property type="term" value="C:postsynaptic membrane"/>
    <property type="evidence" value="ECO:0007669"/>
    <property type="project" value="UniProtKB-SubCell"/>
</dbReference>
<name>Q4SXG5_TETNG</name>
<dbReference type="GO" id="GO:0022848">
    <property type="term" value="F:acetylcholine-gated monoatomic cation-selective channel activity"/>
    <property type="evidence" value="ECO:0007669"/>
    <property type="project" value="InterPro"/>
</dbReference>
<evidence type="ECO:0000256" key="13">
    <source>
        <dbReference type="ARBA" id="ARBA00023257"/>
    </source>
</evidence>
<feature type="domain" description="Neurotransmitter-gated ion-channel ligand-binding" evidence="21">
    <location>
        <begin position="25"/>
        <end position="233"/>
    </location>
</feature>
<dbReference type="AlphaFoldDB" id="Q4SXG5"/>
<evidence type="ECO:0000256" key="7">
    <source>
        <dbReference type="ARBA" id="ARBA00023018"/>
    </source>
</evidence>
<organism evidence="23">
    <name type="scientific">Tetraodon nigroviridis</name>
    <name type="common">Spotted green pufferfish</name>
    <name type="synonym">Chelonodon nigroviridis</name>
    <dbReference type="NCBI Taxonomy" id="99883"/>
    <lineage>
        <taxon>Eukaryota</taxon>
        <taxon>Metazoa</taxon>
        <taxon>Chordata</taxon>
        <taxon>Craniata</taxon>
        <taxon>Vertebrata</taxon>
        <taxon>Euteleostomi</taxon>
        <taxon>Actinopterygii</taxon>
        <taxon>Neopterygii</taxon>
        <taxon>Teleostei</taxon>
        <taxon>Neoteleostei</taxon>
        <taxon>Acanthomorphata</taxon>
        <taxon>Eupercaria</taxon>
        <taxon>Tetraodontiformes</taxon>
        <taxon>Tetradontoidea</taxon>
        <taxon>Tetraodontidae</taxon>
        <taxon>Tetraodon</taxon>
    </lineage>
</organism>
<keyword evidence="15 19" id="KW-0407">Ion channel</keyword>
<feature type="transmembrane region" description="Helical" evidence="19">
    <location>
        <begin position="558"/>
        <end position="580"/>
    </location>
</feature>
<dbReference type="Gene3D" id="1.20.58.390">
    <property type="entry name" value="Neurotransmitter-gated ion-channel transmembrane domain"/>
    <property type="match status" value="2"/>
</dbReference>
<keyword evidence="14" id="KW-1071">Ligand-gated ion channel</keyword>
<keyword evidence="2 19" id="KW-0813">Transport</keyword>
<dbReference type="FunFam" id="1.20.58.390:FF:000031">
    <property type="entry name" value="Cholinergic receptor nicotinic beta 1 subunit"/>
    <property type="match status" value="1"/>
</dbReference>
<evidence type="ECO:0000256" key="8">
    <source>
        <dbReference type="ARBA" id="ARBA00023065"/>
    </source>
</evidence>
<evidence type="ECO:0000256" key="5">
    <source>
        <dbReference type="ARBA" id="ARBA00022729"/>
    </source>
</evidence>
<evidence type="ECO:0000256" key="9">
    <source>
        <dbReference type="ARBA" id="ARBA00023136"/>
    </source>
</evidence>
<keyword evidence="5 19" id="KW-0732">Signal</keyword>
<dbReference type="Gene3D" id="2.70.170.10">
    <property type="entry name" value="Neurotransmitter-gated ion-channel ligand-binding domain"/>
    <property type="match status" value="1"/>
</dbReference>
<dbReference type="CDD" id="cd19051">
    <property type="entry name" value="LGIC_TM_cation"/>
    <property type="match status" value="1"/>
</dbReference>
<sequence>MKLLLLLSCCSCTLISLGGAFEVESALLKNLFSNYTLKVRPAVSPEQRVVVRVGMILSSFVGLNMKNEEMSTIVVMNLEWTDYRLSWSPKDYDGIEVLRIPSGKIWLPDIVLINNNDGVFEVALQVHVQVYSNGRVTWTPPALYCSSCGVKVEYFPFDWQNCSMQFRSYTYDSTEIDIQYALDSKGREIKEIQLDEAYTEGGEWYIKHRPSRKVMLDDEYEGMVFYLIIERKPLYYVLNIILPCILITIIAIFNFYLPPDAGEKMGLSINVLLTLTVFLLLLADKIPGNVPGGAHYRQLHHVHHDPGDFLSHPQRGRPETAPPLTQHAPDADVVVLSLATAATSINVLKSNGEKQSGGLWRVINRHIFIHLLPPYLCMMRPQVETPLYLEVLPRREKKIPASSKVADEYFIRKPDLSVLFPKPNRFHSDGLCTDLRKFIDGPSSYLSLPEELKSAIEAITYIAEALQAEKDYEALKKDWQYVAMVVDRMFLVLFVIFTTVGTLAIFTQASFNRSPGNPFPPGRYKPSGPRLLICRRSTTISLFVSQQNEKNEEMTTNVFMNLVWAYCSVASPLLLLLSLFSSQWPCPQMNFSLPISEQTYFYCSAPPRLLTHPFMLRLSRTNQELRTASVFAASHENVWAGLI</sequence>
<keyword evidence="9 19" id="KW-0472">Membrane</keyword>
<reference evidence="23" key="1">
    <citation type="journal article" date="2004" name="Nature">
        <title>Genome duplication in the teleost fish Tetraodon nigroviridis reveals the early vertebrate proto-karyotype.</title>
        <authorList>
            <person name="Jaillon O."/>
            <person name="Aury J.-M."/>
            <person name="Brunet F."/>
            <person name="Petit J.-L."/>
            <person name="Stange-Thomann N."/>
            <person name="Mauceli E."/>
            <person name="Bouneau L."/>
            <person name="Fischer C."/>
            <person name="Ozouf-Costaz C."/>
            <person name="Bernot A."/>
            <person name="Nicaud S."/>
            <person name="Jaffe D."/>
            <person name="Fisher S."/>
            <person name="Lutfalla G."/>
            <person name="Dossat C."/>
            <person name="Segurens B."/>
            <person name="Dasilva C."/>
            <person name="Salanoubat M."/>
            <person name="Levy M."/>
            <person name="Boudet N."/>
            <person name="Castellano S."/>
            <person name="Anthouard V."/>
            <person name="Jubin C."/>
            <person name="Castelli V."/>
            <person name="Katinka M."/>
            <person name="Vacherie B."/>
            <person name="Biemont C."/>
            <person name="Skalli Z."/>
            <person name="Cattolico L."/>
            <person name="Poulain J."/>
            <person name="De Berardinis V."/>
            <person name="Cruaud C."/>
            <person name="Duprat S."/>
            <person name="Brottier P."/>
            <person name="Coutanceau J.-P."/>
            <person name="Gouzy J."/>
            <person name="Parra G."/>
            <person name="Lardier G."/>
            <person name="Chapple C."/>
            <person name="McKernan K.J."/>
            <person name="McEwan P."/>
            <person name="Bosak S."/>
            <person name="Kellis M."/>
            <person name="Volff J.-N."/>
            <person name="Guigo R."/>
            <person name="Zody M.C."/>
            <person name="Mesirov J."/>
            <person name="Lindblad-Toh K."/>
            <person name="Birren B."/>
            <person name="Nusbaum C."/>
            <person name="Kahn D."/>
            <person name="Robinson-Rechavi M."/>
            <person name="Laudet V."/>
            <person name="Schachter V."/>
            <person name="Quetier F."/>
            <person name="Saurin W."/>
            <person name="Scarpelli C."/>
            <person name="Wincker P."/>
            <person name="Lander E.S."/>
            <person name="Weissenbach J."/>
            <person name="Roest Crollius H."/>
        </authorList>
    </citation>
    <scope>NUCLEOTIDE SEQUENCE [LARGE SCALE GENOMIC DNA]</scope>
</reference>
<keyword evidence="6 19" id="KW-1133">Transmembrane helix</keyword>
<dbReference type="InterPro" id="IPR006201">
    <property type="entry name" value="Neur_channel"/>
</dbReference>
<feature type="transmembrane region" description="Helical" evidence="19">
    <location>
        <begin position="265"/>
        <end position="283"/>
    </location>
</feature>
<dbReference type="PROSITE" id="PS00236">
    <property type="entry name" value="NEUROTR_ION_CHANNEL"/>
    <property type="match status" value="1"/>
</dbReference>